<proteinExistence type="predicted"/>
<accession>A0AAE0MGB1</accession>
<evidence type="ECO:0000313" key="2">
    <source>
        <dbReference type="EMBL" id="KAK3330663.1"/>
    </source>
</evidence>
<evidence type="ECO:0000313" key="3">
    <source>
        <dbReference type="Proteomes" id="UP001283341"/>
    </source>
</evidence>
<dbReference type="AlphaFoldDB" id="A0AAE0MGB1"/>
<dbReference type="EMBL" id="JAUEDM010000001">
    <property type="protein sequence ID" value="KAK3330663.1"/>
    <property type="molecule type" value="Genomic_DNA"/>
</dbReference>
<sequence length="214" mass="22993">MMEPMSTIMKSTMSSTSRVTRLSTEHGSLRLFQPPPLHPSEDLQDLDYEPGRQHSCSGDYACPTKKKNRETSDVPETCGPKIKSCNTASHPKYYSFVSVQRQSPYRSFELSGQARGCKCYLFRGHRDKLPAQLRALAGSTFGKSIAFVSDLAGRGSRSMFVRTTNGPGQSRTGWGVGGELIAGELGGGVTITAGSVGPLGRGARGMQIGAQEPS</sequence>
<feature type="region of interest" description="Disordered" evidence="1">
    <location>
        <begin position="1"/>
        <end position="49"/>
    </location>
</feature>
<reference evidence="2" key="1">
    <citation type="journal article" date="2023" name="Mol. Phylogenet. Evol.">
        <title>Genome-scale phylogeny and comparative genomics of the fungal order Sordariales.</title>
        <authorList>
            <person name="Hensen N."/>
            <person name="Bonometti L."/>
            <person name="Westerberg I."/>
            <person name="Brannstrom I.O."/>
            <person name="Guillou S."/>
            <person name="Cros-Aarteil S."/>
            <person name="Calhoun S."/>
            <person name="Haridas S."/>
            <person name="Kuo A."/>
            <person name="Mondo S."/>
            <person name="Pangilinan J."/>
            <person name="Riley R."/>
            <person name="LaButti K."/>
            <person name="Andreopoulos B."/>
            <person name="Lipzen A."/>
            <person name="Chen C."/>
            <person name="Yan M."/>
            <person name="Daum C."/>
            <person name="Ng V."/>
            <person name="Clum A."/>
            <person name="Steindorff A."/>
            <person name="Ohm R.A."/>
            <person name="Martin F."/>
            <person name="Silar P."/>
            <person name="Natvig D.O."/>
            <person name="Lalanne C."/>
            <person name="Gautier V."/>
            <person name="Ament-Velasquez S.L."/>
            <person name="Kruys A."/>
            <person name="Hutchinson M.I."/>
            <person name="Powell A.J."/>
            <person name="Barry K."/>
            <person name="Miller A.N."/>
            <person name="Grigoriev I.V."/>
            <person name="Debuchy R."/>
            <person name="Gladieux P."/>
            <person name="Hiltunen Thoren M."/>
            <person name="Johannesson H."/>
        </authorList>
    </citation>
    <scope>NUCLEOTIDE SEQUENCE</scope>
    <source>
        <strain evidence="2">CBS 118394</strain>
    </source>
</reference>
<comment type="caution">
    <text evidence="2">The sequence shown here is derived from an EMBL/GenBank/DDBJ whole genome shotgun (WGS) entry which is preliminary data.</text>
</comment>
<name>A0AAE0MGB1_9PEZI</name>
<evidence type="ECO:0000256" key="1">
    <source>
        <dbReference type="SAM" id="MobiDB-lite"/>
    </source>
</evidence>
<reference evidence="2" key="2">
    <citation type="submission" date="2023-06" db="EMBL/GenBank/DDBJ databases">
        <authorList>
            <consortium name="Lawrence Berkeley National Laboratory"/>
            <person name="Haridas S."/>
            <person name="Hensen N."/>
            <person name="Bonometti L."/>
            <person name="Westerberg I."/>
            <person name="Brannstrom I.O."/>
            <person name="Guillou S."/>
            <person name="Cros-Aarteil S."/>
            <person name="Calhoun S."/>
            <person name="Kuo A."/>
            <person name="Mondo S."/>
            <person name="Pangilinan J."/>
            <person name="Riley R."/>
            <person name="Labutti K."/>
            <person name="Andreopoulos B."/>
            <person name="Lipzen A."/>
            <person name="Chen C."/>
            <person name="Yanf M."/>
            <person name="Daum C."/>
            <person name="Ng V."/>
            <person name="Clum A."/>
            <person name="Steindorff A."/>
            <person name="Ohm R."/>
            <person name="Martin F."/>
            <person name="Silar P."/>
            <person name="Natvig D."/>
            <person name="Lalanne C."/>
            <person name="Gautier V."/>
            <person name="Ament-Velasquez S.L."/>
            <person name="Kruys A."/>
            <person name="Hutchinson M.I."/>
            <person name="Powell A.J."/>
            <person name="Barry K."/>
            <person name="Miller A.N."/>
            <person name="Grigoriev I.V."/>
            <person name="Debuchy R."/>
            <person name="Gladieux P."/>
            <person name="Thoren M.H."/>
            <person name="Johannesson H."/>
        </authorList>
    </citation>
    <scope>NUCLEOTIDE SEQUENCE</scope>
    <source>
        <strain evidence="2">CBS 118394</strain>
    </source>
</reference>
<feature type="compositionally biased region" description="Low complexity" evidence="1">
    <location>
        <begin position="1"/>
        <end position="17"/>
    </location>
</feature>
<keyword evidence="3" id="KW-1185">Reference proteome</keyword>
<organism evidence="2 3">
    <name type="scientific">Apodospora peruviana</name>
    <dbReference type="NCBI Taxonomy" id="516989"/>
    <lineage>
        <taxon>Eukaryota</taxon>
        <taxon>Fungi</taxon>
        <taxon>Dikarya</taxon>
        <taxon>Ascomycota</taxon>
        <taxon>Pezizomycotina</taxon>
        <taxon>Sordariomycetes</taxon>
        <taxon>Sordariomycetidae</taxon>
        <taxon>Sordariales</taxon>
        <taxon>Lasiosphaeriaceae</taxon>
        <taxon>Apodospora</taxon>
    </lineage>
</organism>
<protein>
    <submittedName>
        <fullName evidence="2">Uncharacterized protein</fullName>
    </submittedName>
</protein>
<gene>
    <name evidence="2" type="ORF">B0H66DRAFT_71318</name>
</gene>
<dbReference type="Proteomes" id="UP001283341">
    <property type="component" value="Unassembled WGS sequence"/>
</dbReference>